<dbReference type="Pfam" id="PF09985">
    <property type="entry name" value="Glucodextran_C"/>
    <property type="match status" value="1"/>
</dbReference>
<accession>A0A418V6B2</accession>
<keyword evidence="1" id="KW-0812">Transmembrane</keyword>
<name>A0A418V6B2_9DEIO</name>
<proteinExistence type="predicted"/>
<reference evidence="3 4" key="1">
    <citation type="submission" date="2018-09" db="EMBL/GenBank/DDBJ databases">
        <authorList>
            <person name="Zhu H."/>
        </authorList>
    </citation>
    <scope>NUCLEOTIDE SEQUENCE [LARGE SCALE GENOMIC DNA]</scope>
    <source>
        <strain evidence="3 4">K2S05-167</strain>
    </source>
</reference>
<dbReference type="AlphaFoldDB" id="A0A418V6B2"/>
<comment type="caution">
    <text evidence="3">The sequence shown here is derived from an EMBL/GenBank/DDBJ whole genome shotgun (WGS) entry which is preliminary data.</text>
</comment>
<dbReference type="EMBL" id="QYUJ01000014">
    <property type="protein sequence ID" value="RJF71632.1"/>
    <property type="molecule type" value="Genomic_DNA"/>
</dbReference>
<evidence type="ECO:0000259" key="2">
    <source>
        <dbReference type="Pfam" id="PF09985"/>
    </source>
</evidence>
<evidence type="ECO:0000313" key="4">
    <source>
        <dbReference type="Proteomes" id="UP000286287"/>
    </source>
</evidence>
<keyword evidence="4" id="KW-1185">Reference proteome</keyword>
<sequence>MLAGVFGPLLAALTFTFTDPIGDAHGDGSYVLPTRPAVSADALDLREFTAQQQGKTMTFRISFGSMQNPWNLPGGSSAGVTDLFVKAGLGGANDLPDLNLSVNEGWQYHIRVAGGHASMESAGADGKALTPQDPPQVSVEGTTLVISTSIPAGKYGYWLTSSFYTPFSKTGLLLPSAQASPSALSTARANPPVPVDVLAPEGDYTVYTTRILAPVGRARDIRPLLLFGLGGLGVLLTVLATLRLWRTPRS</sequence>
<dbReference type="Proteomes" id="UP000286287">
    <property type="component" value="Unassembled WGS sequence"/>
</dbReference>
<protein>
    <submittedName>
        <fullName evidence="3">Regulator</fullName>
    </submittedName>
</protein>
<keyword evidence="1" id="KW-1133">Transmembrane helix</keyword>
<feature type="transmembrane region" description="Helical" evidence="1">
    <location>
        <begin position="224"/>
        <end position="245"/>
    </location>
</feature>
<dbReference type="SUPFAM" id="SSF49344">
    <property type="entry name" value="CBD9-like"/>
    <property type="match status" value="1"/>
</dbReference>
<organism evidence="3 4">
    <name type="scientific">Deinococcus cavernae</name>
    <dbReference type="NCBI Taxonomy" id="2320857"/>
    <lineage>
        <taxon>Bacteria</taxon>
        <taxon>Thermotogati</taxon>
        <taxon>Deinococcota</taxon>
        <taxon>Deinococci</taxon>
        <taxon>Deinococcales</taxon>
        <taxon>Deinococcaceae</taxon>
        <taxon>Deinococcus</taxon>
    </lineage>
</organism>
<feature type="domain" description="Glucodextranase-like C-terminal" evidence="2">
    <location>
        <begin position="15"/>
        <end position="140"/>
    </location>
</feature>
<keyword evidence="1" id="KW-0472">Membrane</keyword>
<dbReference type="OrthoDB" id="66266at2"/>
<evidence type="ECO:0000313" key="3">
    <source>
        <dbReference type="EMBL" id="RJF71632.1"/>
    </source>
</evidence>
<evidence type="ECO:0000256" key="1">
    <source>
        <dbReference type="SAM" id="Phobius"/>
    </source>
</evidence>
<dbReference type="InterPro" id="IPR019248">
    <property type="entry name" value="Glucodextran_C"/>
</dbReference>
<dbReference type="Gene3D" id="2.60.40.1190">
    <property type="match status" value="1"/>
</dbReference>
<gene>
    <name evidence="3" type="ORF">D3875_08680</name>
</gene>